<comment type="caution">
    <text evidence="1">The sequence shown here is derived from an EMBL/GenBank/DDBJ whole genome shotgun (WGS) entry which is preliminary data.</text>
</comment>
<reference evidence="2" key="1">
    <citation type="journal article" date="2019" name="Plant Biotechnol. J.">
        <title>Genome sequencing of the Australian wild diploid species Gossypium australe highlights disease resistance and delayed gland morphogenesis.</title>
        <authorList>
            <person name="Cai Y."/>
            <person name="Cai X."/>
            <person name="Wang Q."/>
            <person name="Wang P."/>
            <person name="Zhang Y."/>
            <person name="Cai C."/>
            <person name="Xu Y."/>
            <person name="Wang K."/>
            <person name="Zhou Z."/>
            <person name="Wang C."/>
            <person name="Geng S."/>
            <person name="Li B."/>
            <person name="Dong Q."/>
            <person name="Hou Y."/>
            <person name="Wang H."/>
            <person name="Ai P."/>
            <person name="Liu Z."/>
            <person name="Yi F."/>
            <person name="Sun M."/>
            <person name="An G."/>
            <person name="Cheng J."/>
            <person name="Zhang Y."/>
            <person name="Shi Q."/>
            <person name="Xie Y."/>
            <person name="Shi X."/>
            <person name="Chang Y."/>
            <person name="Huang F."/>
            <person name="Chen Y."/>
            <person name="Hong S."/>
            <person name="Mi L."/>
            <person name="Sun Q."/>
            <person name="Zhang L."/>
            <person name="Zhou B."/>
            <person name="Peng R."/>
            <person name="Zhang X."/>
            <person name="Liu F."/>
        </authorList>
    </citation>
    <scope>NUCLEOTIDE SEQUENCE [LARGE SCALE GENOMIC DNA]</scope>
    <source>
        <strain evidence="2">cv. PA1801</strain>
    </source>
</reference>
<gene>
    <name evidence="1" type="ORF">EPI10_031319</name>
</gene>
<sequence>MRKFRGKMIKKNEARIAIEARAKSWTKLIIFIHFSRQANSWIIDVGTQNTLSITILGGNWLGKKASKCPHE</sequence>
<evidence type="ECO:0000313" key="1">
    <source>
        <dbReference type="EMBL" id="KAA3487499.1"/>
    </source>
</evidence>
<name>A0A5B6WZY7_9ROSI</name>
<dbReference type="EMBL" id="SMMG02000001">
    <property type="protein sequence ID" value="KAA3487499.1"/>
    <property type="molecule type" value="Genomic_DNA"/>
</dbReference>
<accession>A0A5B6WZY7</accession>
<dbReference type="Proteomes" id="UP000325315">
    <property type="component" value="Unassembled WGS sequence"/>
</dbReference>
<keyword evidence="2" id="KW-1185">Reference proteome</keyword>
<protein>
    <submittedName>
        <fullName evidence="1">Uncharacterized protein</fullName>
    </submittedName>
</protein>
<dbReference type="AlphaFoldDB" id="A0A5B6WZY7"/>
<proteinExistence type="predicted"/>
<evidence type="ECO:0000313" key="2">
    <source>
        <dbReference type="Proteomes" id="UP000325315"/>
    </source>
</evidence>
<organism evidence="1 2">
    <name type="scientific">Gossypium australe</name>
    <dbReference type="NCBI Taxonomy" id="47621"/>
    <lineage>
        <taxon>Eukaryota</taxon>
        <taxon>Viridiplantae</taxon>
        <taxon>Streptophyta</taxon>
        <taxon>Embryophyta</taxon>
        <taxon>Tracheophyta</taxon>
        <taxon>Spermatophyta</taxon>
        <taxon>Magnoliopsida</taxon>
        <taxon>eudicotyledons</taxon>
        <taxon>Gunneridae</taxon>
        <taxon>Pentapetalae</taxon>
        <taxon>rosids</taxon>
        <taxon>malvids</taxon>
        <taxon>Malvales</taxon>
        <taxon>Malvaceae</taxon>
        <taxon>Malvoideae</taxon>
        <taxon>Gossypium</taxon>
    </lineage>
</organism>